<accession>A0A0D3KBW8</accession>
<dbReference type="EnsemblProtists" id="EOD33253">
    <property type="protein sequence ID" value="EOD33253"/>
    <property type="gene ID" value="EMIHUDRAFT_449382"/>
</dbReference>
<reference evidence="3" key="2">
    <citation type="submission" date="2024-10" db="UniProtKB">
        <authorList>
            <consortium name="EnsemblProtists"/>
        </authorList>
    </citation>
    <scope>IDENTIFICATION</scope>
</reference>
<dbReference type="Pfam" id="PF14691">
    <property type="entry name" value="Fer4_20"/>
    <property type="match status" value="1"/>
</dbReference>
<name>A0A0D3KBW8_EMIH1</name>
<dbReference type="AlphaFoldDB" id="A0A0D3KBW8"/>
<dbReference type="InterPro" id="IPR028261">
    <property type="entry name" value="DPD_II"/>
</dbReference>
<dbReference type="KEGG" id="ehx:EMIHUDRAFT_449382"/>
<sequence>MPAALRASPMGRRLLLDGRSPARRTLLRHSTVQRRDGSVAPLNKLRGFIEIERKAPAPYRPAADRLADYAEINGPADQAELTRQSARCMDCGTPFCHTHTGCPISNVIPEFNQQVFDGEWRQAYSNLASTNNFPEFTGRVCPAPCEGACVAGLVDESVTIKSMEYSIIERAWSEGWVVAAPPARRSGKKVAVVGSGPAGLAAADELNKKYGHAVTVFERAERAGGLLTYGIPNMKLDKETVQRRVDLMEAEGISFVTGAEVDAAAISETVEGFDATVLAIGSTVGLTSKYGGGFISAKGKHVVVIGGGDTGTDCIGASLRHGCKRLPGHLRDTSCTPLPGTSLRHGCKSLINFELFPAPPDEQDKRGEASGNPWPLWPRIMRVDYGHEEASHRFGADPRTYSVLSKEFVSDGAGRVRAVKTVQVEVGPDGRFAEVEGSEREHPADLVILAMGFRHPEQEIVRALRLETDQRSNAKASTSDYKTSAPGVFAAGDCRRGQSLVVWAINEGRGVAKSVDAYLGGKGW</sequence>
<dbReference type="Pfam" id="PF07992">
    <property type="entry name" value="Pyr_redox_2"/>
    <property type="match status" value="2"/>
</dbReference>
<dbReference type="eggNOG" id="KOG0399">
    <property type="taxonomic scope" value="Eukaryota"/>
</dbReference>
<organism evidence="3 4">
    <name type="scientific">Emiliania huxleyi (strain CCMP1516)</name>
    <dbReference type="NCBI Taxonomy" id="280463"/>
    <lineage>
        <taxon>Eukaryota</taxon>
        <taxon>Haptista</taxon>
        <taxon>Haptophyta</taxon>
        <taxon>Prymnesiophyceae</taxon>
        <taxon>Isochrysidales</taxon>
        <taxon>Noelaerhabdaceae</taxon>
        <taxon>Emiliania</taxon>
    </lineage>
</organism>
<dbReference type="InterPro" id="IPR051394">
    <property type="entry name" value="Glutamate_Synthase"/>
</dbReference>
<dbReference type="Gene3D" id="3.50.50.60">
    <property type="entry name" value="FAD/NAD(P)-binding domain"/>
    <property type="match status" value="3"/>
</dbReference>
<protein>
    <recommendedName>
        <fullName evidence="5">Glutamate synthase</fullName>
    </recommendedName>
</protein>
<dbReference type="Gene3D" id="1.10.1060.10">
    <property type="entry name" value="Alpha-helical ferredoxin"/>
    <property type="match status" value="1"/>
</dbReference>
<dbReference type="GO" id="GO:0051536">
    <property type="term" value="F:iron-sulfur cluster binding"/>
    <property type="evidence" value="ECO:0007669"/>
    <property type="project" value="InterPro"/>
</dbReference>
<dbReference type="InterPro" id="IPR023753">
    <property type="entry name" value="FAD/NAD-binding_dom"/>
</dbReference>
<reference evidence="4" key="1">
    <citation type="journal article" date="2013" name="Nature">
        <title>Pan genome of the phytoplankton Emiliania underpins its global distribution.</title>
        <authorList>
            <person name="Read B.A."/>
            <person name="Kegel J."/>
            <person name="Klute M.J."/>
            <person name="Kuo A."/>
            <person name="Lefebvre S.C."/>
            <person name="Maumus F."/>
            <person name="Mayer C."/>
            <person name="Miller J."/>
            <person name="Monier A."/>
            <person name="Salamov A."/>
            <person name="Young J."/>
            <person name="Aguilar M."/>
            <person name="Claverie J.M."/>
            <person name="Frickenhaus S."/>
            <person name="Gonzalez K."/>
            <person name="Herman E.K."/>
            <person name="Lin Y.C."/>
            <person name="Napier J."/>
            <person name="Ogata H."/>
            <person name="Sarno A.F."/>
            <person name="Shmutz J."/>
            <person name="Schroeder D."/>
            <person name="de Vargas C."/>
            <person name="Verret F."/>
            <person name="von Dassow P."/>
            <person name="Valentin K."/>
            <person name="Van de Peer Y."/>
            <person name="Wheeler G."/>
            <person name="Dacks J.B."/>
            <person name="Delwiche C.F."/>
            <person name="Dyhrman S.T."/>
            <person name="Glockner G."/>
            <person name="John U."/>
            <person name="Richards T."/>
            <person name="Worden A.Z."/>
            <person name="Zhang X."/>
            <person name="Grigoriev I.V."/>
            <person name="Allen A.E."/>
            <person name="Bidle K."/>
            <person name="Borodovsky M."/>
            <person name="Bowler C."/>
            <person name="Brownlee C."/>
            <person name="Cock J.M."/>
            <person name="Elias M."/>
            <person name="Gladyshev V.N."/>
            <person name="Groth M."/>
            <person name="Guda C."/>
            <person name="Hadaegh A."/>
            <person name="Iglesias-Rodriguez M.D."/>
            <person name="Jenkins J."/>
            <person name="Jones B.M."/>
            <person name="Lawson T."/>
            <person name="Leese F."/>
            <person name="Lindquist E."/>
            <person name="Lobanov A."/>
            <person name="Lomsadze A."/>
            <person name="Malik S.B."/>
            <person name="Marsh M.E."/>
            <person name="Mackinder L."/>
            <person name="Mock T."/>
            <person name="Mueller-Roeber B."/>
            <person name="Pagarete A."/>
            <person name="Parker M."/>
            <person name="Probert I."/>
            <person name="Quesneville H."/>
            <person name="Raines C."/>
            <person name="Rensing S.A."/>
            <person name="Riano-Pachon D.M."/>
            <person name="Richier S."/>
            <person name="Rokitta S."/>
            <person name="Shiraiwa Y."/>
            <person name="Soanes D.M."/>
            <person name="van der Giezen M."/>
            <person name="Wahlund T.M."/>
            <person name="Williams B."/>
            <person name="Wilson W."/>
            <person name="Wolfe G."/>
            <person name="Wurch L.L."/>
        </authorList>
    </citation>
    <scope>NUCLEOTIDE SEQUENCE</scope>
</reference>
<dbReference type="GeneID" id="17278524"/>
<dbReference type="RefSeq" id="XP_005785682.1">
    <property type="nucleotide sequence ID" value="XM_005785625.1"/>
</dbReference>
<evidence type="ECO:0000259" key="1">
    <source>
        <dbReference type="Pfam" id="PF07992"/>
    </source>
</evidence>
<feature type="domain" description="Dihydroprymidine dehydrogenase" evidence="2">
    <location>
        <begin position="67"/>
        <end position="175"/>
    </location>
</feature>
<evidence type="ECO:0000313" key="4">
    <source>
        <dbReference type="Proteomes" id="UP000013827"/>
    </source>
</evidence>
<feature type="domain" description="FAD/NAD(P)-binding" evidence="1">
    <location>
        <begin position="188"/>
        <end position="324"/>
    </location>
</feature>
<dbReference type="PANTHER" id="PTHR43100">
    <property type="entry name" value="GLUTAMATE SYNTHASE [NADPH] SMALL CHAIN"/>
    <property type="match status" value="1"/>
</dbReference>
<feature type="domain" description="FAD/NAD(P)-binding" evidence="1">
    <location>
        <begin position="425"/>
        <end position="508"/>
    </location>
</feature>
<proteinExistence type="predicted"/>
<dbReference type="PRINTS" id="PR00419">
    <property type="entry name" value="ADXRDTASE"/>
</dbReference>
<dbReference type="InterPro" id="IPR009051">
    <property type="entry name" value="Helical_ferredxn"/>
</dbReference>
<dbReference type="STRING" id="2903.R1DCS1"/>
<evidence type="ECO:0000313" key="3">
    <source>
        <dbReference type="EnsemblProtists" id="EOD33253"/>
    </source>
</evidence>
<dbReference type="OMA" id="NRRIEQM"/>
<dbReference type="PANTHER" id="PTHR43100:SF1">
    <property type="entry name" value="GLUTAMATE SYNTHASE [NADPH] SMALL CHAIN"/>
    <property type="match status" value="1"/>
</dbReference>
<dbReference type="Proteomes" id="UP000013827">
    <property type="component" value="Unassembled WGS sequence"/>
</dbReference>
<dbReference type="HOGENOM" id="CLU_000422_3_1_1"/>
<dbReference type="PaxDb" id="2903-EOD33253"/>
<evidence type="ECO:0000259" key="2">
    <source>
        <dbReference type="Pfam" id="PF14691"/>
    </source>
</evidence>
<keyword evidence="4" id="KW-1185">Reference proteome</keyword>
<dbReference type="GO" id="GO:0016491">
    <property type="term" value="F:oxidoreductase activity"/>
    <property type="evidence" value="ECO:0007669"/>
    <property type="project" value="InterPro"/>
</dbReference>
<dbReference type="SUPFAM" id="SSF51971">
    <property type="entry name" value="Nucleotide-binding domain"/>
    <property type="match status" value="1"/>
</dbReference>
<dbReference type="InterPro" id="IPR036188">
    <property type="entry name" value="FAD/NAD-bd_sf"/>
</dbReference>
<dbReference type="SUPFAM" id="SSF46548">
    <property type="entry name" value="alpha-helical ferredoxin"/>
    <property type="match status" value="1"/>
</dbReference>
<evidence type="ECO:0008006" key="5">
    <source>
        <dbReference type="Google" id="ProtNLM"/>
    </source>
</evidence>